<dbReference type="AlphaFoldDB" id="A0A5C1AR75"/>
<dbReference type="KEGG" id="lrs:PX52LOC_07334"/>
<evidence type="ECO:0000313" key="4">
    <source>
        <dbReference type="Proteomes" id="UP000324974"/>
    </source>
</evidence>
<evidence type="ECO:0000313" key="3">
    <source>
        <dbReference type="EMBL" id="QEL20242.1"/>
    </source>
</evidence>
<proteinExistence type="predicted"/>
<dbReference type="Proteomes" id="UP000324974">
    <property type="component" value="Chromosome"/>
</dbReference>
<keyword evidence="1" id="KW-1133">Transmembrane helix</keyword>
<evidence type="ECO:0000256" key="2">
    <source>
        <dbReference type="SAM" id="SignalP"/>
    </source>
</evidence>
<evidence type="ECO:0000256" key="1">
    <source>
        <dbReference type="SAM" id="Phobius"/>
    </source>
</evidence>
<feature type="signal peptide" evidence="2">
    <location>
        <begin position="1"/>
        <end position="23"/>
    </location>
</feature>
<reference evidence="4" key="1">
    <citation type="submission" date="2019-08" db="EMBL/GenBank/DDBJ databases">
        <title>Limnoglobus roseus gen. nov., sp. nov., a novel freshwater planctomycete with a giant genome from the family Gemmataceae.</title>
        <authorList>
            <person name="Kulichevskaya I.S."/>
            <person name="Naumoff D.G."/>
            <person name="Miroshnikov K."/>
            <person name="Ivanova A."/>
            <person name="Philippov D.A."/>
            <person name="Hakobyan A."/>
            <person name="Rijpstra I.C."/>
            <person name="Sinninghe Damste J.S."/>
            <person name="Liesack W."/>
            <person name="Dedysh S.N."/>
        </authorList>
    </citation>
    <scope>NUCLEOTIDE SEQUENCE [LARGE SCALE GENOMIC DNA]</scope>
    <source>
        <strain evidence="4">PX52</strain>
    </source>
</reference>
<keyword evidence="4" id="KW-1185">Reference proteome</keyword>
<accession>A0A5C1AR75</accession>
<keyword evidence="1" id="KW-0472">Membrane</keyword>
<feature type="transmembrane region" description="Helical" evidence="1">
    <location>
        <begin position="47"/>
        <end position="77"/>
    </location>
</feature>
<keyword evidence="2" id="KW-0732">Signal</keyword>
<name>A0A5C1AR75_9BACT</name>
<dbReference type="EMBL" id="CP042425">
    <property type="protein sequence ID" value="QEL20242.1"/>
    <property type="molecule type" value="Genomic_DNA"/>
</dbReference>
<organism evidence="3 4">
    <name type="scientific">Limnoglobus roseus</name>
    <dbReference type="NCBI Taxonomy" id="2598579"/>
    <lineage>
        <taxon>Bacteria</taxon>
        <taxon>Pseudomonadati</taxon>
        <taxon>Planctomycetota</taxon>
        <taxon>Planctomycetia</taxon>
        <taxon>Gemmatales</taxon>
        <taxon>Gemmataceae</taxon>
        <taxon>Limnoglobus</taxon>
    </lineage>
</organism>
<sequence>MLKCTVGLLILAVLSSGAFLAHGVTTGVLVPYPEATSEQTAYENYHLGISVPLFVASAVAWMLTGIVAITCAGRWLIQGGRAKLAATWKRSWHSH</sequence>
<gene>
    <name evidence="3" type="ORF">PX52LOC_07334</name>
</gene>
<protein>
    <submittedName>
        <fullName evidence="3">Uncharacterized protein</fullName>
    </submittedName>
</protein>
<keyword evidence="1" id="KW-0812">Transmembrane</keyword>
<feature type="chain" id="PRO_5022676625" evidence="2">
    <location>
        <begin position="24"/>
        <end position="95"/>
    </location>
</feature>